<dbReference type="SUPFAM" id="SSF56300">
    <property type="entry name" value="Metallo-dependent phosphatases"/>
    <property type="match status" value="1"/>
</dbReference>
<proteinExistence type="predicted"/>
<dbReference type="PANTHER" id="PTHR42850:SF7">
    <property type="entry name" value="BIS(5'-NUCLEOSYL)-TETRAPHOSPHATASE PRPE [ASYMMETRICAL]"/>
    <property type="match status" value="1"/>
</dbReference>
<dbReference type="InterPro" id="IPR004843">
    <property type="entry name" value="Calcineurin-like_PHP"/>
</dbReference>
<dbReference type="Pfam" id="PF00149">
    <property type="entry name" value="Metallophos"/>
    <property type="match status" value="1"/>
</dbReference>
<evidence type="ECO:0000313" key="3">
    <source>
        <dbReference type="Proteomes" id="UP001624684"/>
    </source>
</evidence>
<dbReference type="Gene3D" id="3.60.21.10">
    <property type="match status" value="1"/>
</dbReference>
<evidence type="ECO:0000259" key="1">
    <source>
        <dbReference type="Pfam" id="PF00149"/>
    </source>
</evidence>
<accession>A0ABW8U4K5</accession>
<keyword evidence="3" id="KW-1185">Reference proteome</keyword>
<dbReference type="EMBL" id="JBJJXE010000002">
    <property type="protein sequence ID" value="MFL1731919.1"/>
    <property type="molecule type" value="Genomic_DNA"/>
</dbReference>
<protein>
    <submittedName>
        <fullName evidence="2">Metallophosphoesterase</fullName>
    </submittedName>
</protein>
<gene>
    <name evidence="2" type="ORF">ACJHVH_02730</name>
</gene>
<evidence type="ECO:0000313" key="2">
    <source>
        <dbReference type="EMBL" id="MFL1731919.1"/>
    </source>
</evidence>
<feature type="domain" description="Calcineurin-like phosphoesterase" evidence="1">
    <location>
        <begin position="5"/>
        <end position="143"/>
    </location>
</feature>
<name>A0ABW8U4K5_9GAMM</name>
<dbReference type="RefSeq" id="WP_407068675.1">
    <property type="nucleotide sequence ID" value="NZ_JBJJXE010000002.1"/>
</dbReference>
<dbReference type="Proteomes" id="UP001624684">
    <property type="component" value="Unassembled WGS sequence"/>
</dbReference>
<reference evidence="2 3" key="1">
    <citation type="submission" date="2024-11" db="EMBL/GenBank/DDBJ databases">
        <title>First Report of Moraxella oculi in Brazil in an Infectious Bovine Keratoconjunctivitis Outbreak.</title>
        <authorList>
            <person name="Carvalho C.V."/>
            <person name="Domingues R."/>
            <person name="Coutinho C."/>
            <person name="Honorio N.T.B.S."/>
            <person name="Faza D.R.L.R."/>
            <person name="Carvalho W.A."/>
            <person name="Machado A.B.F."/>
            <person name="Martins M.F."/>
            <person name="Gaspar E.B."/>
        </authorList>
    </citation>
    <scope>NUCLEOTIDE SEQUENCE [LARGE SCALE GENOMIC DNA]</scope>
    <source>
        <strain evidence="2 3">2117LE</strain>
    </source>
</reference>
<comment type="caution">
    <text evidence="2">The sequence shown here is derived from an EMBL/GenBank/DDBJ whole genome shotgun (WGS) entry which is preliminary data.</text>
</comment>
<dbReference type="PANTHER" id="PTHR42850">
    <property type="entry name" value="METALLOPHOSPHOESTERASE"/>
    <property type="match status" value="1"/>
</dbReference>
<sequence>MIYDIIGDIHGQADKLKGLLIQLGYRHDGTSFIAPKNHQAIFIGDFIDRGHQQLSALAIIFDMLDNHQALAVMGNHEYNAIGHTLLCDDGKHLRPHTQKNLFTHKAFLDEVGDGTALHQYWIERFCELPLWLELNDCICVHACYDKNSMDTLKPILTNQRLTKDAIRLLTEKDPKVQHAIECLLKGIEYPLPHGHAMRDKTGIIRNKARVKWWMKNWQNLPINQTLLADGLPSKLPTDLTKELLTHHIDTKKPIFIGHYWLDGTPTPLSRQVVCVDYSVGKDGHLTAYQFDTDNPQLNQKNFAQYLSS</sequence>
<dbReference type="PRINTS" id="PR00114">
    <property type="entry name" value="STPHPHTASE"/>
</dbReference>
<dbReference type="InterPro" id="IPR029052">
    <property type="entry name" value="Metallo-depent_PP-like"/>
</dbReference>
<organism evidence="2 3">
    <name type="scientific">Moraxella oculi</name>
    <dbReference type="NCBI Taxonomy" id="2940516"/>
    <lineage>
        <taxon>Bacteria</taxon>
        <taxon>Pseudomonadati</taxon>
        <taxon>Pseudomonadota</taxon>
        <taxon>Gammaproteobacteria</taxon>
        <taxon>Moraxellales</taxon>
        <taxon>Moraxellaceae</taxon>
        <taxon>Moraxella</taxon>
    </lineage>
</organism>
<dbReference type="InterPro" id="IPR006186">
    <property type="entry name" value="Ser/Thr-sp_prot-phosphatase"/>
</dbReference>
<dbReference type="InterPro" id="IPR050126">
    <property type="entry name" value="Ap4A_hydrolase"/>
</dbReference>